<proteinExistence type="inferred from homology"/>
<dbReference type="HAMAP" id="MF_00227">
    <property type="entry name" value="RNase_P"/>
    <property type="match status" value="1"/>
</dbReference>
<accession>A0ABM8JQF3</accession>
<dbReference type="InterPro" id="IPR020539">
    <property type="entry name" value="RNase_P_CS"/>
</dbReference>
<name>A0ABM8JQF3_9MOLU</name>
<dbReference type="NCBIfam" id="TIGR00188">
    <property type="entry name" value="rnpA"/>
    <property type="match status" value="1"/>
</dbReference>
<dbReference type="Gene3D" id="3.30.230.10">
    <property type="match status" value="1"/>
</dbReference>
<dbReference type="EMBL" id="AP028955">
    <property type="protein sequence ID" value="BET39550.1"/>
    <property type="molecule type" value="Genomic_DNA"/>
</dbReference>
<evidence type="ECO:0000313" key="1">
    <source>
        <dbReference type="EMBL" id="BET39550.1"/>
    </source>
</evidence>
<gene>
    <name evidence="1" type="primary">rnpA</name>
    <name evidence="1" type="ORF">SAP269_21390</name>
</gene>
<protein>
    <submittedName>
        <fullName evidence="1">Ribonuclease P protein component</fullName>
    </submittedName>
</protein>
<dbReference type="PROSITE" id="PS00648">
    <property type="entry name" value="RIBONUCLEASE_P"/>
    <property type="match status" value="1"/>
</dbReference>
<dbReference type="InterPro" id="IPR000100">
    <property type="entry name" value="RNase_P"/>
</dbReference>
<dbReference type="InterPro" id="IPR014721">
    <property type="entry name" value="Ribsml_uS5_D2-typ_fold_subgr"/>
</dbReference>
<dbReference type="SUPFAM" id="SSF54211">
    <property type="entry name" value="Ribosomal protein S5 domain 2-like"/>
    <property type="match status" value="1"/>
</dbReference>
<dbReference type="Pfam" id="PF00825">
    <property type="entry name" value="Ribonuclease_P"/>
    <property type="match status" value="1"/>
</dbReference>
<dbReference type="Proteomes" id="UP001473424">
    <property type="component" value="Chromosome"/>
</dbReference>
<evidence type="ECO:0000313" key="2">
    <source>
        <dbReference type="Proteomes" id="UP001473424"/>
    </source>
</evidence>
<dbReference type="InterPro" id="IPR020568">
    <property type="entry name" value="Ribosomal_Su5_D2-typ_SF"/>
</dbReference>
<reference evidence="2" key="1">
    <citation type="journal article" date="2024" name="FEMS Microbiol. Lett.">
        <title>Genomic insights into Spiroplasma endosymbionts that induce male-killing and protective phenotypes in the pea aphid.</title>
        <authorList>
            <person name="Arai H."/>
            <person name="Legeai F."/>
            <person name="Kageyama D."/>
            <person name="Sugio A."/>
            <person name="Simon J.C."/>
        </authorList>
    </citation>
    <scope>NUCLEOTIDE SEQUENCE [LARGE SCALE GENOMIC DNA]</scope>
    <source>
        <strain evidence="2">sAp269</strain>
    </source>
</reference>
<dbReference type="PANTHER" id="PTHR33992:SF1">
    <property type="entry name" value="RIBONUCLEASE P PROTEIN COMPONENT"/>
    <property type="match status" value="1"/>
</dbReference>
<dbReference type="PANTHER" id="PTHR33992">
    <property type="entry name" value="RIBONUCLEASE P PROTEIN COMPONENT"/>
    <property type="match status" value="1"/>
</dbReference>
<keyword evidence="2" id="KW-1185">Reference proteome</keyword>
<organism evidence="1 2">
    <name type="scientific">Spiroplasma ixodetis</name>
    <dbReference type="NCBI Taxonomy" id="2141"/>
    <lineage>
        <taxon>Bacteria</taxon>
        <taxon>Bacillati</taxon>
        <taxon>Mycoplasmatota</taxon>
        <taxon>Mollicutes</taxon>
        <taxon>Entomoplasmatales</taxon>
        <taxon>Spiroplasmataceae</taxon>
        <taxon>Spiroplasma</taxon>
    </lineage>
</organism>
<sequence>MEKKYRLLKNHHFKYLINEGKSISNGQFFIYYMNRVDFETIRVGVSVGKKLVRFAFARNKIKRQVRGMLVDIKKDWPVDIVIMIRKNYLSNTYEENLSSLLHLLMKIPL</sequence>